<evidence type="ECO:0000259" key="4">
    <source>
        <dbReference type="Pfam" id="PF01420"/>
    </source>
</evidence>
<evidence type="ECO:0000313" key="6">
    <source>
        <dbReference type="Proteomes" id="UP000324021"/>
    </source>
</evidence>
<name>A0A1G6WRJ6_9EURY</name>
<keyword evidence="2" id="KW-0680">Restriction system</keyword>
<dbReference type="Gene3D" id="1.10.287.1120">
    <property type="entry name" value="Bipartite methylase S protein"/>
    <property type="match status" value="1"/>
</dbReference>
<gene>
    <name evidence="5" type="ORF">SAMN05192552_103916</name>
</gene>
<evidence type="ECO:0000313" key="5">
    <source>
        <dbReference type="EMBL" id="SDD68502.1"/>
    </source>
</evidence>
<dbReference type="Proteomes" id="UP000324021">
    <property type="component" value="Unassembled WGS sequence"/>
</dbReference>
<feature type="domain" description="Type I restriction modification DNA specificity" evidence="4">
    <location>
        <begin position="221"/>
        <end position="400"/>
    </location>
</feature>
<dbReference type="CDD" id="cd17524">
    <property type="entry name" value="RMtype1_S_EcoUTORF5051P-TRD2-CR2_like"/>
    <property type="match status" value="1"/>
</dbReference>
<sequence>MSEDATLGEFVESESEDDIGKKEDWTIEKVKNHTKLISGAHVKSDNVNNDSAGEPYLTGPDDFEGLGFRVTKYTDSPTKYCEPGDTLVTVKGSGCGKTALSDQRACISRQLKALRPESSINFLHLYYSMKSKENFLQTLSEGSAIPGLSNSHLTTLDIPVPQLSEQRKIATVLYTIDQAIEKTEEVLEQTHTVKKALMQNVFHGRHKDFGEYEQTPVGEIPSDWSVVTIGDVVQTAQYGISESLSEEGQYPIFRMNNIENGYVIDEPLKYIDLDNEEFEKYRVKEGDILFNRTNSLELVGKTGIYELEGDHVFASYLVRLQTNNKTTPYYLNYYMNSSEAQNRMMDFATKGVSQANINANSIQQVKIPLPSLEEQKEIAERIRSIDLQIETNQQYKSQLQRHRRGLMQDLLSGTVRTTDTNIEVPDEIVQHG</sequence>
<dbReference type="EMBL" id="FMZP01000039">
    <property type="protein sequence ID" value="SDD68502.1"/>
    <property type="molecule type" value="Genomic_DNA"/>
</dbReference>
<accession>A0A1G6WRJ6</accession>
<dbReference type="InterPro" id="IPR000055">
    <property type="entry name" value="Restrct_endonuc_typeI_TRD"/>
</dbReference>
<dbReference type="GO" id="GO:0009307">
    <property type="term" value="P:DNA restriction-modification system"/>
    <property type="evidence" value="ECO:0007669"/>
    <property type="project" value="UniProtKB-KW"/>
</dbReference>
<dbReference type="GO" id="GO:0003677">
    <property type="term" value="F:DNA binding"/>
    <property type="evidence" value="ECO:0007669"/>
    <property type="project" value="UniProtKB-KW"/>
</dbReference>
<evidence type="ECO:0000256" key="2">
    <source>
        <dbReference type="ARBA" id="ARBA00022747"/>
    </source>
</evidence>
<dbReference type="PANTHER" id="PTHR30408:SF12">
    <property type="entry name" value="TYPE I RESTRICTION ENZYME MJAVIII SPECIFICITY SUBUNIT"/>
    <property type="match status" value="1"/>
</dbReference>
<evidence type="ECO:0000256" key="1">
    <source>
        <dbReference type="ARBA" id="ARBA00010923"/>
    </source>
</evidence>
<dbReference type="SUPFAM" id="SSF116734">
    <property type="entry name" value="DNA methylase specificity domain"/>
    <property type="match status" value="2"/>
</dbReference>
<dbReference type="Gene3D" id="3.90.220.20">
    <property type="entry name" value="DNA methylase specificity domains"/>
    <property type="match status" value="2"/>
</dbReference>
<evidence type="ECO:0000256" key="3">
    <source>
        <dbReference type="ARBA" id="ARBA00023125"/>
    </source>
</evidence>
<protein>
    <submittedName>
        <fullName evidence="5">Type I restriction enzyme, S subunit</fullName>
    </submittedName>
</protein>
<reference evidence="5 6" key="1">
    <citation type="submission" date="2016-10" db="EMBL/GenBank/DDBJ databases">
        <authorList>
            <person name="Varghese N."/>
            <person name="Submissions S."/>
        </authorList>
    </citation>
    <scope>NUCLEOTIDE SEQUENCE [LARGE SCALE GENOMIC DNA]</scope>
    <source>
        <strain evidence="5 6">CDM_1</strain>
    </source>
</reference>
<dbReference type="InterPro" id="IPR044946">
    <property type="entry name" value="Restrct_endonuc_typeI_TRD_sf"/>
</dbReference>
<dbReference type="AlphaFoldDB" id="A0A1G6WRJ6"/>
<organism evidence="5 6">
    <name type="scientific">Natrinema hispanicum</name>
    <dbReference type="NCBI Taxonomy" id="392421"/>
    <lineage>
        <taxon>Archaea</taxon>
        <taxon>Methanobacteriati</taxon>
        <taxon>Methanobacteriota</taxon>
        <taxon>Stenosarchaea group</taxon>
        <taxon>Halobacteria</taxon>
        <taxon>Halobacteriales</taxon>
        <taxon>Natrialbaceae</taxon>
        <taxon>Natrinema</taxon>
    </lineage>
</organism>
<dbReference type="RefSeq" id="WP_149782550.1">
    <property type="nucleotide sequence ID" value="NZ_FMZP01000039.1"/>
</dbReference>
<keyword evidence="3" id="KW-0238">DNA-binding</keyword>
<comment type="similarity">
    <text evidence="1">Belongs to the type-I restriction system S methylase family.</text>
</comment>
<proteinExistence type="inferred from homology"/>
<dbReference type="PANTHER" id="PTHR30408">
    <property type="entry name" value="TYPE-1 RESTRICTION ENZYME ECOKI SPECIFICITY PROTEIN"/>
    <property type="match status" value="1"/>
</dbReference>
<dbReference type="Pfam" id="PF01420">
    <property type="entry name" value="Methylase_S"/>
    <property type="match status" value="2"/>
</dbReference>
<feature type="domain" description="Type I restriction modification DNA specificity" evidence="4">
    <location>
        <begin position="23"/>
        <end position="184"/>
    </location>
</feature>
<dbReference type="InterPro" id="IPR052021">
    <property type="entry name" value="Type-I_RS_S_subunit"/>
</dbReference>